<keyword evidence="4" id="KW-0963">Cytoplasm</keyword>
<comment type="similarity">
    <text evidence="2">Belongs to the TBCE family.</text>
</comment>
<evidence type="ECO:0000256" key="1">
    <source>
        <dbReference type="ARBA" id="ARBA00004496"/>
    </source>
</evidence>
<dbReference type="FunFam" id="2.30.30.190:FF:000016">
    <property type="entry name" value="Tubulin-folding cofactor E"/>
    <property type="match status" value="1"/>
</dbReference>
<dbReference type="PANTHER" id="PTHR46652">
    <property type="entry name" value="LEUCINE-RICH REPEAT AND IQ DOMAIN-CONTAINING PROTEIN 1-RELATED"/>
    <property type="match status" value="1"/>
</dbReference>
<accession>A0A0M4E4N2</accession>
<dbReference type="GO" id="GO:0005737">
    <property type="term" value="C:cytoplasm"/>
    <property type="evidence" value="ECO:0007669"/>
    <property type="project" value="UniProtKB-SubCell"/>
</dbReference>
<dbReference type="EMBL" id="CP012524">
    <property type="protein sequence ID" value="ALC41054.1"/>
    <property type="molecule type" value="Genomic_DNA"/>
</dbReference>
<proteinExistence type="inferred from homology"/>
<evidence type="ECO:0000256" key="2">
    <source>
        <dbReference type="ARBA" id="ARBA00006286"/>
    </source>
</evidence>
<dbReference type="OMA" id="SEESHMF"/>
<keyword evidence="5" id="KW-0433">Leucine-rich repeat</keyword>
<dbReference type="STRING" id="30019.A0A0M4E4N2"/>
<dbReference type="AlphaFoldDB" id="A0A0M4E4N2"/>
<dbReference type="SMART" id="SM01052">
    <property type="entry name" value="CAP_GLY"/>
    <property type="match status" value="1"/>
</dbReference>
<dbReference type="InterPro" id="IPR032675">
    <property type="entry name" value="LRR_dom_sf"/>
</dbReference>
<dbReference type="InterPro" id="IPR050836">
    <property type="entry name" value="SDS22/Internalin_LRR"/>
</dbReference>
<dbReference type="Gene3D" id="3.10.20.90">
    <property type="entry name" value="Phosphatidylinositol 3-kinase Catalytic Subunit, Chain A, domain 1"/>
    <property type="match status" value="1"/>
</dbReference>
<dbReference type="InterPro" id="IPR029071">
    <property type="entry name" value="Ubiquitin-like_domsf"/>
</dbReference>
<dbReference type="InterPro" id="IPR044079">
    <property type="entry name" value="Ubl_TBCE"/>
</dbReference>
<evidence type="ECO:0000256" key="4">
    <source>
        <dbReference type="ARBA" id="ARBA00022490"/>
    </source>
</evidence>
<evidence type="ECO:0000256" key="8">
    <source>
        <dbReference type="ARBA" id="ARBA00026055"/>
    </source>
</evidence>
<dbReference type="Gene3D" id="3.80.10.10">
    <property type="entry name" value="Ribonuclease Inhibitor"/>
    <property type="match status" value="2"/>
</dbReference>
<organism evidence="11 12">
    <name type="scientific">Drosophila busckii</name>
    <name type="common">Fruit fly</name>
    <dbReference type="NCBI Taxonomy" id="30019"/>
    <lineage>
        <taxon>Eukaryota</taxon>
        <taxon>Metazoa</taxon>
        <taxon>Ecdysozoa</taxon>
        <taxon>Arthropoda</taxon>
        <taxon>Hexapoda</taxon>
        <taxon>Insecta</taxon>
        <taxon>Pterygota</taxon>
        <taxon>Neoptera</taxon>
        <taxon>Endopterygota</taxon>
        <taxon>Diptera</taxon>
        <taxon>Brachycera</taxon>
        <taxon>Muscomorpha</taxon>
        <taxon>Ephydroidea</taxon>
        <taxon>Drosophilidae</taxon>
        <taxon>Drosophila</taxon>
    </lineage>
</organism>
<evidence type="ECO:0000256" key="6">
    <source>
        <dbReference type="ARBA" id="ARBA00022737"/>
    </source>
</evidence>
<reference evidence="11 12" key="1">
    <citation type="submission" date="2015-08" db="EMBL/GenBank/DDBJ databases">
        <title>Ancestral chromatin configuration constrains chromatin evolution on differentiating sex chromosomes in Drosophila.</title>
        <authorList>
            <person name="Zhou Q."/>
            <person name="Bachtrog D."/>
        </authorList>
    </citation>
    <scope>NUCLEOTIDE SEQUENCE [LARGE SCALE GENOMIC DNA]</scope>
    <source>
        <tissue evidence="11">Whole larvae</tissue>
    </source>
</reference>
<evidence type="ECO:0000259" key="10">
    <source>
        <dbReference type="PROSITE" id="PS50245"/>
    </source>
</evidence>
<dbReference type="FunFam" id="3.80.10.10:FF:000973">
    <property type="entry name" value="Tubulin-specific chaperone E"/>
    <property type="match status" value="1"/>
</dbReference>
<feature type="domain" description="CAP-Gly" evidence="10">
    <location>
        <begin position="31"/>
        <end position="75"/>
    </location>
</feature>
<dbReference type="Proteomes" id="UP000494163">
    <property type="component" value="Chromosome 2R"/>
</dbReference>
<dbReference type="SUPFAM" id="SSF52058">
    <property type="entry name" value="L domain-like"/>
    <property type="match status" value="1"/>
</dbReference>
<dbReference type="InterPro" id="IPR000938">
    <property type="entry name" value="CAP-Gly_domain"/>
</dbReference>
<protein>
    <recommendedName>
        <fullName evidence="3">Tubulin-specific chaperone E</fullName>
    </recommendedName>
    <alternativeName>
        <fullName evidence="9">Tubulin-folding cofactor E</fullName>
    </alternativeName>
</protein>
<gene>
    <name evidence="11" type="ORF">Dbus_chr2Rg633</name>
</gene>
<evidence type="ECO:0000313" key="12">
    <source>
        <dbReference type="Proteomes" id="UP000494163"/>
    </source>
</evidence>
<comment type="subunit">
    <text evidence="8">Supercomplex made of cofactors A to E. Cofactors A and D function by capturing and stabilizing tubulin in a quasi-native conformation. Cofactor E binds to the cofactor D-tubulin complex; interaction with cofactor C then causes the release of tubulin polypeptides that are committed to the native state.</text>
</comment>
<comment type="subcellular location">
    <subcellularLocation>
        <location evidence="1">Cytoplasm</location>
    </subcellularLocation>
</comment>
<sequence>MVGIIDEAQLFYPLGTRIKIGSNCGTVKYVGEVNGHTGIWLGIEWDDGMRGKHNGIMDGKRYFQTQLPTAGSFIRPGKVGPCATLENEARERYLNYDSSNVDATLIREAQASLQASLFEVVGMDKIARKQSKFEQLTEVSVDEMPVNAAGYLKDLTQLTTLNLSHTLIWNWEIVASITEQLPMLKNLNLSCNRLVLPKTTQINDLQPAFQQLKHINLRDCGYSDWKDVMQTALLWPDIESLGLQENPLGQLEVVDCKRIFRQLRELDLHRTKLMDFDQVCKLGNIRTLRLLNLMENGIEQLQLPECEPQLKLNLFMSLEQINLLHNPIWNEAEAFNELDKLPQLKRLNMTPHLKSNFNEMFSKAVASIASLQFLNKAQVTAEERRGAEYDIWKKYALDWVQATKLGADALREFYKKHRTYFLIVKRCGSPADFVPSTQAKQSNLIKLRILHQQTGETWEKKVPRMITVQTLRGLIMKRFRLVGKSPQLCYIDAKHPELVVPLDNNAKTLDFYSVQELDTVLVQ</sequence>
<dbReference type="Gene3D" id="2.30.30.190">
    <property type="entry name" value="CAP Gly-rich-like domain"/>
    <property type="match status" value="1"/>
</dbReference>
<name>A0A0M4E4N2_DROBS</name>
<keyword evidence="12" id="KW-1185">Reference proteome</keyword>
<keyword evidence="7" id="KW-0143">Chaperone</keyword>
<dbReference type="InterPro" id="IPR036859">
    <property type="entry name" value="CAP-Gly_dom_sf"/>
</dbReference>
<dbReference type="PROSITE" id="PS50245">
    <property type="entry name" value="CAP_GLY_2"/>
    <property type="match status" value="1"/>
</dbReference>
<dbReference type="OrthoDB" id="5273213at2759"/>
<evidence type="ECO:0000256" key="7">
    <source>
        <dbReference type="ARBA" id="ARBA00023186"/>
    </source>
</evidence>
<evidence type="ECO:0000256" key="3">
    <source>
        <dbReference type="ARBA" id="ARBA00015004"/>
    </source>
</evidence>
<evidence type="ECO:0000313" key="11">
    <source>
        <dbReference type="EMBL" id="ALC41054.1"/>
    </source>
</evidence>
<evidence type="ECO:0000256" key="9">
    <source>
        <dbReference type="ARBA" id="ARBA00030180"/>
    </source>
</evidence>
<dbReference type="CDD" id="cd17044">
    <property type="entry name" value="Ubl_TBCE"/>
    <property type="match status" value="1"/>
</dbReference>
<keyword evidence="6" id="KW-0677">Repeat</keyword>
<evidence type="ECO:0000256" key="5">
    <source>
        <dbReference type="ARBA" id="ARBA00022614"/>
    </source>
</evidence>
<dbReference type="PANTHER" id="PTHR46652:SF3">
    <property type="entry name" value="LEUCINE-RICH REPEAT-CONTAINING PROTEIN 9"/>
    <property type="match status" value="1"/>
</dbReference>
<dbReference type="SUPFAM" id="SSF74924">
    <property type="entry name" value="Cap-Gly domain"/>
    <property type="match status" value="1"/>
</dbReference>
<dbReference type="Pfam" id="PF01302">
    <property type="entry name" value="CAP_GLY"/>
    <property type="match status" value="1"/>
</dbReference>
<dbReference type="SUPFAM" id="SSF54236">
    <property type="entry name" value="Ubiquitin-like"/>
    <property type="match status" value="1"/>
</dbReference>